<dbReference type="Proteomes" id="UP000002316">
    <property type="component" value="Chromosome 6"/>
</dbReference>
<protein>
    <submittedName>
        <fullName evidence="3">Uncharacterized protein</fullName>
    </submittedName>
</protein>
<evidence type="ECO:0000256" key="2">
    <source>
        <dbReference type="SAM" id="Phobius"/>
    </source>
</evidence>
<gene>
    <name evidence="3" type="ORF">TbgDal_VI1620</name>
</gene>
<sequence length="121" mass="13564">MKISAETSPNSSFLSISTFLLFQPAGCNTENITYNIGTCEHPLKHTKALGPPKPKQQKKKHSLDGRGGASLCERLFSVFPPFHFTVHIVCFVLALLITLCFFLRISVIFMSGRKAPCHWRK</sequence>
<dbReference type="KEGG" id="tbg:TbgDal_VI1620"/>
<dbReference type="RefSeq" id="XP_011773969.1">
    <property type="nucleotide sequence ID" value="XM_011775667.1"/>
</dbReference>
<evidence type="ECO:0000313" key="4">
    <source>
        <dbReference type="Proteomes" id="UP000002316"/>
    </source>
</evidence>
<keyword evidence="2" id="KW-0472">Membrane</keyword>
<accession>C9ZQK4</accession>
<dbReference type="GeneID" id="23861797"/>
<organism evidence="3 4">
    <name type="scientific">Trypanosoma brucei gambiense (strain MHOM/CI/86/DAL972)</name>
    <dbReference type="NCBI Taxonomy" id="679716"/>
    <lineage>
        <taxon>Eukaryota</taxon>
        <taxon>Discoba</taxon>
        <taxon>Euglenozoa</taxon>
        <taxon>Kinetoplastea</taxon>
        <taxon>Metakinetoplastina</taxon>
        <taxon>Trypanosomatida</taxon>
        <taxon>Trypanosomatidae</taxon>
        <taxon>Trypanosoma</taxon>
    </lineage>
</organism>
<keyword evidence="2" id="KW-0812">Transmembrane</keyword>
<evidence type="ECO:0000313" key="3">
    <source>
        <dbReference type="EMBL" id="CBH11684.1"/>
    </source>
</evidence>
<evidence type="ECO:0000256" key="1">
    <source>
        <dbReference type="SAM" id="MobiDB-lite"/>
    </source>
</evidence>
<proteinExistence type="predicted"/>
<feature type="region of interest" description="Disordered" evidence="1">
    <location>
        <begin position="47"/>
        <end position="66"/>
    </location>
</feature>
<keyword evidence="2" id="KW-1133">Transmembrane helix</keyword>
<feature type="transmembrane region" description="Helical" evidence="2">
    <location>
        <begin position="84"/>
        <end position="105"/>
    </location>
</feature>
<name>C9ZQK4_TRYB9</name>
<dbReference type="EMBL" id="FN554969">
    <property type="protein sequence ID" value="CBH11684.1"/>
    <property type="molecule type" value="Genomic_DNA"/>
</dbReference>
<reference evidence="4" key="1">
    <citation type="journal article" date="2010" name="PLoS Negl. Trop. Dis.">
        <title>The genome sequence of Trypanosoma brucei gambiense, causative agent of chronic human african trypanosomiasis.</title>
        <authorList>
            <person name="Jackson A.P."/>
            <person name="Sanders M."/>
            <person name="Berry A."/>
            <person name="McQuillan J."/>
            <person name="Aslett M.A."/>
            <person name="Quail M.A."/>
            <person name="Chukualim B."/>
            <person name="Capewell P."/>
            <person name="MacLeod A."/>
            <person name="Melville S.E."/>
            <person name="Gibson W."/>
            <person name="Barry J.D."/>
            <person name="Berriman M."/>
            <person name="Hertz-Fowler C."/>
        </authorList>
    </citation>
    <scope>NUCLEOTIDE SEQUENCE [LARGE SCALE GENOMIC DNA]</scope>
    <source>
        <strain evidence="4">MHOM/CI/86/DAL972</strain>
    </source>
</reference>
<dbReference type="AlphaFoldDB" id="C9ZQK4"/>